<dbReference type="GO" id="GO:0051920">
    <property type="term" value="F:peroxiredoxin activity"/>
    <property type="evidence" value="ECO:0007669"/>
    <property type="project" value="InterPro"/>
</dbReference>
<name>A0A7J9UXF2_9MICO</name>
<sequence length="201" mass="21827">MTSDTRVPRTDLTGVYGLLLKLGMRKMLGDVPAGAEVMWHHPAVFKDMMRVGGRTEKWDRLDRNLASFATMAAASEIGCSFCLDFGYFMTHNKGLDEVKAREVPRWRESDVFTPLERQVMEYAAAMCQTPPTVTDAMSAALLEALGAAALVELTARVGFMNLSARTNVALGIRSEEYAAACGLRPLAVPATPGGSATYSSR</sequence>
<keyword evidence="3" id="KW-1185">Reference proteome</keyword>
<evidence type="ECO:0000313" key="3">
    <source>
        <dbReference type="Proteomes" id="UP000429644"/>
    </source>
</evidence>
<evidence type="ECO:0000313" key="2">
    <source>
        <dbReference type="EMBL" id="MPV88374.1"/>
    </source>
</evidence>
<dbReference type="SUPFAM" id="SSF69118">
    <property type="entry name" value="AhpD-like"/>
    <property type="match status" value="1"/>
</dbReference>
<dbReference type="AlphaFoldDB" id="A0A7J9UXF2"/>
<dbReference type="InterPro" id="IPR003779">
    <property type="entry name" value="CMD-like"/>
</dbReference>
<dbReference type="EMBL" id="WHPD01001483">
    <property type="protein sequence ID" value="MPV88374.1"/>
    <property type="molecule type" value="Genomic_DNA"/>
</dbReference>
<dbReference type="OrthoDB" id="657225at2"/>
<evidence type="ECO:0000259" key="1">
    <source>
        <dbReference type="Pfam" id="PF02627"/>
    </source>
</evidence>
<dbReference type="RefSeq" id="WP_152231017.1">
    <property type="nucleotide sequence ID" value="NZ_BAAAOT010000013.1"/>
</dbReference>
<reference evidence="2 3" key="1">
    <citation type="submission" date="2019-10" db="EMBL/GenBank/DDBJ databases">
        <title>Georgenia wutianyii sp. nov. and Georgenia yuyongxinii sp. nov. isolated from plateau pika (Ochotona curzoniae) in the Qinghai-Tibet plateau of China.</title>
        <authorList>
            <person name="Tian Z."/>
        </authorList>
    </citation>
    <scope>NUCLEOTIDE SEQUENCE [LARGE SCALE GENOMIC DNA]</scope>
    <source>
        <strain evidence="2 3">JCM 15130</strain>
    </source>
</reference>
<dbReference type="Pfam" id="PF02627">
    <property type="entry name" value="CMD"/>
    <property type="match status" value="1"/>
</dbReference>
<dbReference type="PANTHER" id="PTHR34846:SF10">
    <property type="entry name" value="CYTOPLASMIC PROTEIN"/>
    <property type="match status" value="1"/>
</dbReference>
<dbReference type="PANTHER" id="PTHR34846">
    <property type="entry name" value="4-CARBOXYMUCONOLACTONE DECARBOXYLASE FAMILY PROTEIN (AFU_ORTHOLOGUE AFUA_6G11590)"/>
    <property type="match status" value="1"/>
</dbReference>
<comment type="caution">
    <text evidence="2">The sequence shown here is derived from an EMBL/GenBank/DDBJ whole genome shotgun (WGS) entry which is preliminary data.</text>
</comment>
<dbReference type="InterPro" id="IPR029032">
    <property type="entry name" value="AhpD-like"/>
</dbReference>
<organism evidence="2 3">
    <name type="scientific">Georgenia ruanii</name>
    <dbReference type="NCBI Taxonomy" id="348442"/>
    <lineage>
        <taxon>Bacteria</taxon>
        <taxon>Bacillati</taxon>
        <taxon>Actinomycetota</taxon>
        <taxon>Actinomycetes</taxon>
        <taxon>Micrococcales</taxon>
        <taxon>Bogoriellaceae</taxon>
        <taxon>Georgenia</taxon>
    </lineage>
</organism>
<accession>A0A7J9UXF2</accession>
<gene>
    <name evidence="2" type="ORF">GB882_06810</name>
</gene>
<protein>
    <submittedName>
        <fullName evidence="2">Carboxymuconolactone decarboxylase family protein</fullName>
    </submittedName>
</protein>
<dbReference type="Proteomes" id="UP000429644">
    <property type="component" value="Unassembled WGS sequence"/>
</dbReference>
<feature type="domain" description="Carboxymuconolactone decarboxylase-like" evidence="1">
    <location>
        <begin position="42"/>
        <end position="124"/>
    </location>
</feature>
<proteinExistence type="predicted"/>
<dbReference type="Gene3D" id="1.20.1290.10">
    <property type="entry name" value="AhpD-like"/>
    <property type="match status" value="1"/>
</dbReference>